<dbReference type="RefSeq" id="XP_033667664.1">
    <property type="nucleotide sequence ID" value="XM_033812752.1"/>
</dbReference>
<accession>A0A6A6CI15</accession>
<dbReference type="InterPro" id="IPR011042">
    <property type="entry name" value="6-blade_b-propeller_TolB-like"/>
</dbReference>
<evidence type="ECO:0000313" key="3">
    <source>
        <dbReference type="Proteomes" id="UP000799537"/>
    </source>
</evidence>
<feature type="chain" id="PRO_5025635666" description="SMP-30/Gluconolactonase/LRE-like region domain-containing protein" evidence="1">
    <location>
        <begin position="18"/>
        <end position="325"/>
    </location>
</feature>
<dbReference type="SUPFAM" id="SSF63829">
    <property type="entry name" value="Calcium-dependent phosphotriesterase"/>
    <property type="match status" value="1"/>
</dbReference>
<name>A0A6A6CI15_ZASCE</name>
<dbReference type="Proteomes" id="UP000799537">
    <property type="component" value="Unassembled WGS sequence"/>
</dbReference>
<evidence type="ECO:0008006" key="4">
    <source>
        <dbReference type="Google" id="ProtNLM"/>
    </source>
</evidence>
<dbReference type="PANTHER" id="PTHR42060:SF1">
    <property type="entry name" value="NHL REPEAT-CONTAINING PROTEIN"/>
    <property type="match status" value="1"/>
</dbReference>
<keyword evidence="3" id="KW-1185">Reference proteome</keyword>
<gene>
    <name evidence="2" type="ORF">M409DRAFT_54563</name>
</gene>
<dbReference type="PANTHER" id="PTHR42060">
    <property type="entry name" value="NHL REPEAT-CONTAINING PROTEIN-RELATED"/>
    <property type="match status" value="1"/>
</dbReference>
<keyword evidence="1" id="KW-0732">Signal</keyword>
<dbReference type="AlphaFoldDB" id="A0A6A6CI15"/>
<dbReference type="GeneID" id="54566024"/>
<feature type="signal peptide" evidence="1">
    <location>
        <begin position="1"/>
        <end position="17"/>
    </location>
</feature>
<sequence length="325" mass="35149">MHFCKLLFPLFIAATNAATLRRLYQWPNNTATSGLENISVRPCGELVITTTSEPCIYTLDPQEQSPTPEKIHCFQDATATTGIAEIFPDVFAVHVGSLGGSTNQSGVKGSWSIWIVDFNRGDGTIPAITKFVSISQAGTLNGMTVIPGQWSLLSVDSELGLVWKASTITAQHSIAGNNSAFLPSSDIPLGLNGMHIDPNAQSLYVTNTANKSFGTTHFNSKTDIFSGFRTLAHPVNGTFFDDFAVDWKSQLAYVTEHANRIVTIDLHTGKKEVVVDGPQNDVGPFQPTSAAFGRNHCLLYIVSNEYTDQTTGANSNGQVFEVQLC</sequence>
<dbReference type="EMBL" id="ML993595">
    <property type="protein sequence ID" value="KAF2166775.1"/>
    <property type="molecule type" value="Genomic_DNA"/>
</dbReference>
<protein>
    <recommendedName>
        <fullName evidence="4">SMP-30/Gluconolactonase/LRE-like region domain-containing protein</fullName>
    </recommendedName>
</protein>
<proteinExistence type="predicted"/>
<dbReference type="OrthoDB" id="9977941at2759"/>
<dbReference type="InterPro" id="IPR052998">
    <property type="entry name" value="Hetero-Diels-Alderase-like"/>
</dbReference>
<evidence type="ECO:0000256" key="1">
    <source>
        <dbReference type="SAM" id="SignalP"/>
    </source>
</evidence>
<organism evidence="2 3">
    <name type="scientific">Zasmidium cellare ATCC 36951</name>
    <dbReference type="NCBI Taxonomy" id="1080233"/>
    <lineage>
        <taxon>Eukaryota</taxon>
        <taxon>Fungi</taxon>
        <taxon>Dikarya</taxon>
        <taxon>Ascomycota</taxon>
        <taxon>Pezizomycotina</taxon>
        <taxon>Dothideomycetes</taxon>
        <taxon>Dothideomycetidae</taxon>
        <taxon>Mycosphaerellales</taxon>
        <taxon>Mycosphaerellaceae</taxon>
        <taxon>Zasmidium</taxon>
    </lineage>
</organism>
<dbReference type="Gene3D" id="2.120.10.30">
    <property type="entry name" value="TolB, C-terminal domain"/>
    <property type="match status" value="1"/>
</dbReference>
<reference evidence="2" key="1">
    <citation type="journal article" date="2020" name="Stud. Mycol.">
        <title>101 Dothideomycetes genomes: a test case for predicting lifestyles and emergence of pathogens.</title>
        <authorList>
            <person name="Haridas S."/>
            <person name="Albert R."/>
            <person name="Binder M."/>
            <person name="Bloem J."/>
            <person name="Labutti K."/>
            <person name="Salamov A."/>
            <person name="Andreopoulos B."/>
            <person name="Baker S."/>
            <person name="Barry K."/>
            <person name="Bills G."/>
            <person name="Bluhm B."/>
            <person name="Cannon C."/>
            <person name="Castanera R."/>
            <person name="Culley D."/>
            <person name="Daum C."/>
            <person name="Ezra D."/>
            <person name="Gonzalez J."/>
            <person name="Henrissat B."/>
            <person name="Kuo A."/>
            <person name="Liang C."/>
            <person name="Lipzen A."/>
            <person name="Lutzoni F."/>
            <person name="Magnuson J."/>
            <person name="Mondo S."/>
            <person name="Nolan M."/>
            <person name="Ohm R."/>
            <person name="Pangilinan J."/>
            <person name="Park H.-J."/>
            <person name="Ramirez L."/>
            <person name="Alfaro M."/>
            <person name="Sun H."/>
            <person name="Tritt A."/>
            <person name="Yoshinaga Y."/>
            <person name="Zwiers L.-H."/>
            <person name="Turgeon B."/>
            <person name="Goodwin S."/>
            <person name="Spatafora J."/>
            <person name="Crous P."/>
            <person name="Grigoriev I."/>
        </authorList>
    </citation>
    <scope>NUCLEOTIDE SEQUENCE</scope>
    <source>
        <strain evidence="2">ATCC 36951</strain>
    </source>
</reference>
<evidence type="ECO:0000313" key="2">
    <source>
        <dbReference type="EMBL" id="KAF2166775.1"/>
    </source>
</evidence>